<protein>
    <submittedName>
        <fullName evidence="3">ABC transporter substrate-binding protein</fullName>
    </submittedName>
</protein>
<dbReference type="PANTHER" id="PTHR38834">
    <property type="entry name" value="PERIPLASMIC SUBSTRATE BINDING PROTEIN FAMILY 3"/>
    <property type="match status" value="1"/>
</dbReference>
<dbReference type="SUPFAM" id="SSF53850">
    <property type="entry name" value="Periplasmic binding protein-like II"/>
    <property type="match status" value="1"/>
</dbReference>
<dbReference type="Pfam" id="PF00497">
    <property type="entry name" value="SBP_bac_3"/>
    <property type="match status" value="1"/>
</dbReference>
<dbReference type="PANTHER" id="PTHR38834:SF3">
    <property type="entry name" value="SOLUTE-BINDING PROTEIN FAMILY 3_N-TERMINAL DOMAIN-CONTAINING PROTEIN"/>
    <property type="match status" value="1"/>
</dbReference>
<sequence length="253" mass="27888">MLAGLASTIPAAAAVAVEPARLYITTELLAPSSMMEGGRVVGIATDKVREAMRRSGVDYRIEVLPWKRAYHAALTRGDACVYSTTRTPEREALFKWVGPTDIAQWVMLGRADRKLRLRSLADARGLRIGTYNGDAREAWLRSRGFTLDSTSNDLSNLNKLMAGRIDLWAASMRSDSNVLARFGYQKQVVPLLVFNEIGVYLACNRAVPDELIGRLNGAFADMARDGTGRRIERSYEGWEPAPGPAGPRGRPEF</sequence>
<proteinExistence type="predicted"/>
<comment type="caution">
    <text evidence="3">The sequence shown here is derived from an EMBL/GenBank/DDBJ whole genome shotgun (WGS) entry which is preliminary data.</text>
</comment>
<evidence type="ECO:0000313" key="3">
    <source>
        <dbReference type="EMBL" id="MCD2515010.1"/>
    </source>
</evidence>
<keyword evidence="4" id="KW-1185">Reference proteome</keyword>
<accession>A0ABS8PZT5</accession>
<gene>
    <name evidence="3" type="ORF">LQ564_01625</name>
</gene>
<evidence type="ECO:0000256" key="1">
    <source>
        <dbReference type="SAM" id="MobiDB-lite"/>
    </source>
</evidence>
<reference evidence="3" key="1">
    <citation type="submission" date="2021-11" db="EMBL/GenBank/DDBJ databases">
        <title>The complete genome of Massilia sp sp. G4R7.</title>
        <authorList>
            <person name="Liu L."/>
            <person name="Yue J."/>
            <person name="Yuan J."/>
            <person name="Yang F."/>
            <person name="Li L."/>
        </authorList>
    </citation>
    <scope>NUCLEOTIDE SEQUENCE</scope>
    <source>
        <strain evidence="3">G4R7</strain>
    </source>
</reference>
<dbReference type="Proteomes" id="UP001179361">
    <property type="component" value="Unassembled WGS sequence"/>
</dbReference>
<organism evidence="3 4">
    <name type="scientific">Massilia phyllostachyos</name>
    <dbReference type="NCBI Taxonomy" id="2898585"/>
    <lineage>
        <taxon>Bacteria</taxon>
        <taxon>Pseudomonadati</taxon>
        <taxon>Pseudomonadota</taxon>
        <taxon>Betaproteobacteria</taxon>
        <taxon>Burkholderiales</taxon>
        <taxon>Oxalobacteraceae</taxon>
        <taxon>Telluria group</taxon>
        <taxon>Massilia</taxon>
    </lineage>
</organism>
<dbReference type="EMBL" id="JAJNOC010000001">
    <property type="protein sequence ID" value="MCD2515010.1"/>
    <property type="molecule type" value="Genomic_DNA"/>
</dbReference>
<dbReference type="InterPro" id="IPR001638">
    <property type="entry name" value="Solute-binding_3/MltF_N"/>
</dbReference>
<evidence type="ECO:0000313" key="4">
    <source>
        <dbReference type="Proteomes" id="UP001179361"/>
    </source>
</evidence>
<dbReference type="Gene3D" id="3.40.190.10">
    <property type="entry name" value="Periplasmic binding protein-like II"/>
    <property type="match status" value="2"/>
</dbReference>
<feature type="domain" description="Solute-binding protein family 3/N-terminal" evidence="2">
    <location>
        <begin position="29"/>
        <end position="235"/>
    </location>
</feature>
<dbReference type="RefSeq" id="WP_231056344.1">
    <property type="nucleotide sequence ID" value="NZ_JAJNOC010000001.1"/>
</dbReference>
<name>A0ABS8PZT5_9BURK</name>
<evidence type="ECO:0000259" key="2">
    <source>
        <dbReference type="Pfam" id="PF00497"/>
    </source>
</evidence>
<feature type="region of interest" description="Disordered" evidence="1">
    <location>
        <begin position="234"/>
        <end position="253"/>
    </location>
</feature>